<feature type="transmembrane region" description="Helical" evidence="5">
    <location>
        <begin position="12"/>
        <end position="36"/>
    </location>
</feature>
<reference evidence="7" key="1">
    <citation type="submission" date="2021-03" db="EMBL/GenBank/DDBJ databases">
        <authorList>
            <person name="Bekaert M."/>
        </authorList>
    </citation>
    <scope>NUCLEOTIDE SEQUENCE</scope>
</reference>
<evidence type="ECO:0000256" key="2">
    <source>
        <dbReference type="ARBA" id="ARBA00022692"/>
    </source>
</evidence>
<feature type="domain" description="G-protein coupled receptors family 2 profile 2" evidence="6">
    <location>
        <begin position="13"/>
        <end position="209"/>
    </location>
</feature>
<dbReference type="Proteomes" id="UP000683360">
    <property type="component" value="Unassembled WGS sequence"/>
</dbReference>
<evidence type="ECO:0000259" key="6">
    <source>
        <dbReference type="PROSITE" id="PS50261"/>
    </source>
</evidence>
<dbReference type="PROSITE" id="PS51257">
    <property type="entry name" value="PROKAR_LIPOPROTEIN"/>
    <property type="match status" value="1"/>
</dbReference>
<dbReference type="GO" id="GO:0005886">
    <property type="term" value="C:plasma membrane"/>
    <property type="evidence" value="ECO:0007669"/>
    <property type="project" value="TreeGrafter"/>
</dbReference>
<dbReference type="GO" id="GO:0004930">
    <property type="term" value="F:G protein-coupled receptor activity"/>
    <property type="evidence" value="ECO:0007669"/>
    <property type="project" value="TreeGrafter"/>
</dbReference>
<dbReference type="GO" id="GO:0007189">
    <property type="term" value="P:adenylate cyclase-activating G protein-coupled receptor signaling pathway"/>
    <property type="evidence" value="ECO:0007669"/>
    <property type="project" value="TreeGrafter"/>
</dbReference>
<keyword evidence="4 5" id="KW-0472">Membrane</keyword>
<evidence type="ECO:0000313" key="8">
    <source>
        <dbReference type="Proteomes" id="UP000683360"/>
    </source>
</evidence>
<evidence type="ECO:0000256" key="3">
    <source>
        <dbReference type="ARBA" id="ARBA00022989"/>
    </source>
</evidence>
<evidence type="ECO:0000256" key="5">
    <source>
        <dbReference type="SAM" id="Phobius"/>
    </source>
</evidence>
<dbReference type="PANTHER" id="PTHR23112">
    <property type="entry name" value="G PROTEIN-COUPLED RECEPTOR 157-RELATED"/>
    <property type="match status" value="1"/>
</dbReference>
<dbReference type="OrthoDB" id="6063844at2759"/>
<proteinExistence type="predicted"/>
<feature type="transmembrane region" description="Helical" evidence="5">
    <location>
        <begin position="127"/>
        <end position="153"/>
    </location>
</feature>
<evidence type="ECO:0000313" key="7">
    <source>
        <dbReference type="EMBL" id="CAG2186969.1"/>
    </source>
</evidence>
<dbReference type="EMBL" id="CAJPWZ010000151">
    <property type="protein sequence ID" value="CAG2186969.1"/>
    <property type="molecule type" value="Genomic_DNA"/>
</dbReference>
<organism evidence="7 8">
    <name type="scientific">Mytilus edulis</name>
    <name type="common">Blue mussel</name>
    <dbReference type="NCBI Taxonomy" id="6550"/>
    <lineage>
        <taxon>Eukaryota</taxon>
        <taxon>Metazoa</taxon>
        <taxon>Spiralia</taxon>
        <taxon>Lophotrochozoa</taxon>
        <taxon>Mollusca</taxon>
        <taxon>Bivalvia</taxon>
        <taxon>Autobranchia</taxon>
        <taxon>Pteriomorphia</taxon>
        <taxon>Mytilida</taxon>
        <taxon>Mytiloidea</taxon>
        <taxon>Mytilidae</taxon>
        <taxon>Mytilinae</taxon>
        <taxon>Mytilus</taxon>
    </lineage>
</organism>
<accession>A0A8S3PUV4</accession>
<feature type="transmembrane region" description="Helical" evidence="5">
    <location>
        <begin position="92"/>
        <end position="115"/>
    </location>
</feature>
<keyword evidence="3 5" id="KW-1133">Transmembrane helix</keyword>
<dbReference type="Pfam" id="PF00002">
    <property type="entry name" value="7tm_2"/>
    <property type="match status" value="1"/>
</dbReference>
<dbReference type="Gene3D" id="1.20.1070.10">
    <property type="entry name" value="Rhodopsin 7-helix transmembrane proteins"/>
    <property type="match status" value="1"/>
</dbReference>
<gene>
    <name evidence="7" type="ORF">MEDL_2483</name>
</gene>
<comment type="caution">
    <text evidence="7">The sequence shown here is derived from an EMBL/GenBank/DDBJ whole genome shotgun (WGS) entry which is preliminary data.</text>
</comment>
<keyword evidence="8" id="KW-1185">Reference proteome</keyword>
<keyword evidence="2 5" id="KW-0812">Transmembrane</keyword>
<evidence type="ECO:0000256" key="4">
    <source>
        <dbReference type="ARBA" id="ARBA00023136"/>
    </source>
</evidence>
<dbReference type="InterPro" id="IPR000832">
    <property type="entry name" value="GPCR_2_secretin-like"/>
</dbReference>
<dbReference type="GO" id="GO:0007166">
    <property type="term" value="P:cell surface receptor signaling pathway"/>
    <property type="evidence" value="ECO:0007669"/>
    <property type="project" value="InterPro"/>
</dbReference>
<sequence>MKFTFLHTIDKAYAGIAIVMSTLSILSCFIIIAVLISCKSLRTNGRTLLICLTVANFVSCVGSIVAAGVSVFTPELTWSNFPVCAAASAISIVSNVCAYLWTCAISLYVYLCISWKKDVLADKLRGVFHLVCWGFPVAVMVIATASDVIGFNFGKAKVERRPPWCWIDRETEKFEMWELVTGLGWRIATIIICTALYSFVQFSLSVQVIGDHSQALVNVILLCFLSKDVRTKLNIKCQSIRHLFSKKTSGLRPLELEELRSDSNQLMDEIELNEEQDQVQG</sequence>
<protein>
    <submittedName>
        <fullName evidence="7">GPR157</fullName>
    </submittedName>
</protein>
<dbReference type="SUPFAM" id="SSF81321">
    <property type="entry name" value="Family A G protein-coupled receptor-like"/>
    <property type="match status" value="1"/>
</dbReference>
<feature type="transmembrane region" description="Helical" evidence="5">
    <location>
        <begin position="183"/>
        <end position="200"/>
    </location>
</feature>
<dbReference type="InterPro" id="IPR017981">
    <property type="entry name" value="GPCR_2-like_7TM"/>
</dbReference>
<comment type="subcellular location">
    <subcellularLocation>
        <location evidence="1">Membrane</location>
        <topology evidence="1">Multi-pass membrane protein</topology>
    </subcellularLocation>
</comment>
<evidence type="ECO:0000256" key="1">
    <source>
        <dbReference type="ARBA" id="ARBA00004141"/>
    </source>
</evidence>
<name>A0A8S3PUV4_MYTED</name>
<dbReference type="PANTHER" id="PTHR23112:SF47">
    <property type="entry name" value="G-PROTEIN COUPLED RECEPTOR 157"/>
    <property type="match status" value="1"/>
</dbReference>
<feature type="transmembrane region" description="Helical" evidence="5">
    <location>
        <begin position="48"/>
        <end position="72"/>
    </location>
</feature>
<dbReference type="PROSITE" id="PS50261">
    <property type="entry name" value="G_PROTEIN_RECEP_F2_4"/>
    <property type="match status" value="1"/>
</dbReference>
<dbReference type="AlphaFoldDB" id="A0A8S3PUV4"/>